<feature type="region of interest" description="Disordered" evidence="1">
    <location>
        <begin position="543"/>
        <end position="585"/>
    </location>
</feature>
<dbReference type="GO" id="GO:0005524">
    <property type="term" value="F:ATP binding"/>
    <property type="evidence" value="ECO:0007669"/>
    <property type="project" value="InterPro"/>
</dbReference>
<feature type="region of interest" description="Disordered" evidence="1">
    <location>
        <begin position="477"/>
        <end position="508"/>
    </location>
</feature>
<feature type="compositionally biased region" description="Low complexity" evidence="1">
    <location>
        <begin position="498"/>
        <end position="508"/>
    </location>
</feature>
<dbReference type="PANTHER" id="PTHR44167">
    <property type="entry name" value="OVARIAN-SPECIFIC SERINE/THREONINE-PROTEIN KINASE LOK-RELATED"/>
    <property type="match status" value="1"/>
</dbReference>
<dbReference type="PROSITE" id="PS50011">
    <property type="entry name" value="PROTEIN_KINASE_DOM"/>
    <property type="match status" value="1"/>
</dbReference>
<accession>A0A150GGF0</accession>
<dbReference type="GO" id="GO:0044773">
    <property type="term" value="P:mitotic DNA damage checkpoint signaling"/>
    <property type="evidence" value="ECO:0007669"/>
    <property type="project" value="TreeGrafter"/>
</dbReference>
<gene>
    <name evidence="3" type="ORF">GPECTOR_24g208</name>
</gene>
<dbReference type="SMART" id="SM00220">
    <property type="entry name" value="S_TKc"/>
    <property type="match status" value="1"/>
</dbReference>
<feature type="region of interest" description="Disordered" evidence="1">
    <location>
        <begin position="827"/>
        <end position="878"/>
    </location>
</feature>
<dbReference type="InterPro" id="IPR011009">
    <property type="entry name" value="Kinase-like_dom_sf"/>
</dbReference>
<protein>
    <recommendedName>
        <fullName evidence="2">Protein kinase domain-containing protein</fullName>
    </recommendedName>
</protein>
<reference evidence="4" key="1">
    <citation type="journal article" date="2016" name="Nat. Commun.">
        <title>The Gonium pectorale genome demonstrates co-option of cell cycle regulation during the evolution of multicellularity.</title>
        <authorList>
            <person name="Hanschen E.R."/>
            <person name="Marriage T.N."/>
            <person name="Ferris P.J."/>
            <person name="Hamaji T."/>
            <person name="Toyoda A."/>
            <person name="Fujiyama A."/>
            <person name="Neme R."/>
            <person name="Noguchi H."/>
            <person name="Minakuchi Y."/>
            <person name="Suzuki M."/>
            <person name="Kawai-Toyooka H."/>
            <person name="Smith D.R."/>
            <person name="Sparks H."/>
            <person name="Anderson J."/>
            <person name="Bakaric R."/>
            <person name="Luria V."/>
            <person name="Karger A."/>
            <person name="Kirschner M.W."/>
            <person name="Durand P.M."/>
            <person name="Michod R.E."/>
            <person name="Nozaki H."/>
            <person name="Olson B.J."/>
        </authorList>
    </citation>
    <scope>NUCLEOTIDE SEQUENCE [LARGE SCALE GENOMIC DNA]</scope>
    <source>
        <strain evidence="4">NIES-2863</strain>
    </source>
</reference>
<proteinExistence type="predicted"/>
<dbReference type="Proteomes" id="UP000075714">
    <property type="component" value="Unassembled WGS sequence"/>
</dbReference>
<dbReference type="Gene3D" id="1.10.510.10">
    <property type="entry name" value="Transferase(Phosphotransferase) domain 1"/>
    <property type="match status" value="1"/>
</dbReference>
<dbReference type="Pfam" id="PF00069">
    <property type="entry name" value="Pkinase"/>
    <property type="match status" value="1"/>
</dbReference>
<dbReference type="AlphaFoldDB" id="A0A150GGF0"/>
<dbReference type="SUPFAM" id="SSF56112">
    <property type="entry name" value="Protein kinase-like (PK-like)"/>
    <property type="match status" value="1"/>
</dbReference>
<dbReference type="CDD" id="cd22249">
    <property type="entry name" value="UDM1_RNF168_RNF169-like"/>
    <property type="match status" value="1"/>
</dbReference>
<dbReference type="PANTHER" id="PTHR44167:SF24">
    <property type="entry name" value="SERINE_THREONINE-PROTEIN KINASE CHK2"/>
    <property type="match status" value="1"/>
</dbReference>
<evidence type="ECO:0000313" key="3">
    <source>
        <dbReference type="EMBL" id="KXZ48919.1"/>
    </source>
</evidence>
<evidence type="ECO:0000313" key="4">
    <source>
        <dbReference type="Proteomes" id="UP000075714"/>
    </source>
</evidence>
<dbReference type="GO" id="GO:0004674">
    <property type="term" value="F:protein serine/threonine kinase activity"/>
    <property type="evidence" value="ECO:0007669"/>
    <property type="project" value="TreeGrafter"/>
</dbReference>
<evidence type="ECO:0000256" key="1">
    <source>
        <dbReference type="SAM" id="MobiDB-lite"/>
    </source>
</evidence>
<dbReference type="EMBL" id="LSYV01000025">
    <property type="protein sequence ID" value="KXZ48919.1"/>
    <property type="molecule type" value="Genomic_DNA"/>
</dbReference>
<feature type="domain" description="Protein kinase" evidence="2">
    <location>
        <begin position="1"/>
        <end position="264"/>
    </location>
</feature>
<organism evidence="3 4">
    <name type="scientific">Gonium pectorale</name>
    <name type="common">Green alga</name>
    <dbReference type="NCBI Taxonomy" id="33097"/>
    <lineage>
        <taxon>Eukaryota</taxon>
        <taxon>Viridiplantae</taxon>
        <taxon>Chlorophyta</taxon>
        <taxon>core chlorophytes</taxon>
        <taxon>Chlorophyceae</taxon>
        <taxon>CS clade</taxon>
        <taxon>Chlamydomonadales</taxon>
        <taxon>Volvocaceae</taxon>
        <taxon>Gonium</taxon>
    </lineage>
</organism>
<keyword evidence="4" id="KW-1185">Reference proteome</keyword>
<evidence type="ECO:0000259" key="2">
    <source>
        <dbReference type="PROSITE" id="PS50011"/>
    </source>
</evidence>
<name>A0A150GGF0_GONPE</name>
<dbReference type="InterPro" id="IPR000719">
    <property type="entry name" value="Prot_kinase_dom"/>
</dbReference>
<dbReference type="GO" id="GO:0005634">
    <property type="term" value="C:nucleus"/>
    <property type="evidence" value="ECO:0007669"/>
    <property type="project" value="TreeGrafter"/>
</dbReference>
<comment type="caution">
    <text evidence="3">The sequence shown here is derived from an EMBL/GenBank/DDBJ whole genome shotgun (WGS) entry which is preliminary data.</text>
</comment>
<sequence length="974" mass="107686">MCFGVPQAMQKLTDRNFIVQLAGNEEDCVFDVPANEAKGGPAAYYAIALTCGSRSLQEELDRKQGMSVHIAGARFRNVVQAVSYMHDNEWAHLDLKPANIVLFDSELQHNMKLIDLDSSCNLTDETQAVRAFTPEFCPPEVAKMVKPATEGNPAAIPVELVEHVKPHSSMDIWSLGCIFYQMIMGEVLFDKLVPQGTPEQTIRDRLGKLGSISQKIIDRVLSQIKGLEGEEGYGANARSLLEYMLKRGLNNVMSAVQKVEQKVTDQGEKIVREVLSLRDQLHAHTRMVRELADFEYPRTFVILPEGKKDPKAWFKEAVNWFTDLSEPKSGSWLDVCTKKVFRLYLVCELSGELQEEGFQFDMTRDWVKKLLPAMKASFKLLWLVNSTLKVGKAFAPAMFTVDGVSDDTMNRLKQYLLHMDEEDDFTEAGLTDSGDGQTRSLVLWASPSAIGRVMELSRLATAQLDACRNGITLTIAASPAAPADTPPPGKGPGGGAGRQQQQEEQPQQQYFVQKRVLRQILEAYRAKQVGSSQAMSELLEQAADEAAVEGQQPAAGRKLPSPMMPPPTASGDGAPPTTAAGSDTPVSLLDADLEQLMEAVCIPQRDGSFPRLADCGPVWPKANAPAGDDAVYFLPMAAITLPLAGRHSLPLTLLSCFHGGGEQQKAEKRLYYLNVQVQGPIGLPPPAASAKSSSSSTAASREVHVGLQLPAGSPAGLPNRAISLHPVDHTGAAHDEPHRHPLAPMALAAMRVENAVYSESLLISKYCSWESVVDSVLRTLRACCDMAAEESNHAATADEQAAASTRLPLPSSLAAVDFGQLIEEVGKRKEQKTKDDEQKKKEEEKKREEEEKRVVEQRTKEEAEKQREEGLKQKDEEVLASEEGLKVKAEEVQNREAEVLKREEEMEKREAEVKKREAEVKKVNVEVQKEKEEVQKRAEEVQKREGEVQKVKVEVQKREEKFAYKLLTCFAFRG</sequence>
<dbReference type="STRING" id="33097.A0A150GGF0"/>
<dbReference type="OrthoDB" id="248923at2759"/>
<dbReference type="GO" id="GO:0005737">
    <property type="term" value="C:cytoplasm"/>
    <property type="evidence" value="ECO:0007669"/>
    <property type="project" value="TreeGrafter"/>
</dbReference>